<feature type="domain" description="N-acetyltransferase" evidence="3">
    <location>
        <begin position="105"/>
        <end position="252"/>
    </location>
</feature>
<feature type="transmembrane region" description="Helical" evidence="2">
    <location>
        <begin position="54"/>
        <end position="72"/>
    </location>
</feature>
<evidence type="ECO:0000259" key="3">
    <source>
        <dbReference type="PROSITE" id="PS51186"/>
    </source>
</evidence>
<protein>
    <recommendedName>
        <fullName evidence="3">N-acetyltransferase domain-containing protein</fullName>
    </recommendedName>
</protein>
<dbReference type="Proteomes" id="UP000521872">
    <property type="component" value="Unassembled WGS sequence"/>
</dbReference>
<keyword evidence="2" id="KW-0472">Membrane</keyword>
<evidence type="ECO:0000256" key="1">
    <source>
        <dbReference type="ARBA" id="ARBA00022679"/>
    </source>
</evidence>
<dbReference type="InterPro" id="IPR016181">
    <property type="entry name" value="Acyl_CoA_acyltransferase"/>
</dbReference>
<keyword evidence="2" id="KW-1133">Transmembrane helix</keyword>
<dbReference type="PROSITE" id="PS51186">
    <property type="entry name" value="GNAT"/>
    <property type="match status" value="1"/>
</dbReference>
<dbReference type="EMBL" id="JAACJL010000044">
    <property type="protein sequence ID" value="KAF4615109.1"/>
    <property type="molecule type" value="Genomic_DNA"/>
</dbReference>
<evidence type="ECO:0000256" key="2">
    <source>
        <dbReference type="SAM" id="Phobius"/>
    </source>
</evidence>
<feature type="transmembrane region" description="Helical" evidence="2">
    <location>
        <begin position="84"/>
        <end position="103"/>
    </location>
</feature>
<keyword evidence="1" id="KW-0808">Transferase</keyword>
<dbReference type="AlphaFoldDB" id="A0A8H4QQ03"/>
<accession>A0A8H4QQ03</accession>
<dbReference type="CDD" id="cd04301">
    <property type="entry name" value="NAT_SF"/>
    <property type="match status" value="1"/>
</dbReference>
<dbReference type="PANTHER" id="PTHR13947">
    <property type="entry name" value="GNAT FAMILY N-ACETYLTRANSFERASE"/>
    <property type="match status" value="1"/>
</dbReference>
<dbReference type="Pfam" id="PF00583">
    <property type="entry name" value="Acetyltransf_1"/>
    <property type="match status" value="1"/>
</dbReference>
<dbReference type="InterPro" id="IPR050769">
    <property type="entry name" value="NAT_camello-type"/>
</dbReference>
<dbReference type="InterPro" id="IPR000182">
    <property type="entry name" value="GNAT_dom"/>
</dbReference>
<keyword evidence="2" id="KW-0812">Transmembrane</keyword>
<evidence type="ECO:0000313" key="5">
    <source>
        <dbReference type="Proteomes" id="UP000521872"/>
    </source>
</evidence>
<name>A0A8H4QQ03_9AGAR</name>
<comment type="caution">
    <text evidence="4">The sequence shown here is derived from an EMBL/GenBank/DDBJ whole genome shotgun (WGS) entry which is preliminary data.</text>
</comment>
<dbReference type="GO" id="GO:0008080">
    <property type="term" value="F:N-acetyltransferase activity"/>
    <property type="evidence" value="ECO:0007669"/>
    <property type="project" value="InterPro"/>
</dbReference>
<proteinExistence type="predicted"/>
<dbReference type="Gene3D" id="3.40.630.30">
    <property type="match status" value="1"/>
</dbReference>
<organism evidence="4 5">
    <name type="scientific">Agrocybe pediades</name>
    <dbReference type="NCBI Taxonomy" id="84607"/>
    <lineage>
        <taxon>Eukaryota</taxon>
        <taxon>Fungi</taxon>
        <taxon>Dikarya</taxon>
        <taxon>Basidiomycota</taxon>
        <taxon>Agaricomycotina</taxon>
        <taxon>Agaricomycetes</taxon>
        <taxon>Agaricomycetidae</taxon>
        <taxon>Agaricales</taxon>
        <taxon>Agaricineae</taxon>
        <taxon>Strophariaceae</taxon>
        <taxon>Agrocybe</taxon>
    </lineage>
</organism>
<evidence type="ECO:0000313" key="4">
    <source>
        <dbReference type="EMBL" id="KAF4615109.1"/>
    </source>
</evidence>
<dbReference type="SUPFAM" id="SSF55729">
    <property type="entry name" value="Acyl-CoA N-acyltransferases (Nat)"/>
    <property type="match status" value="1"/>
</dbReference>
<sequence>MNEIHSPGKQQNGLEEIRVRPYRITDAEKVRSLFTASLVGEYHSPYAREMRAQLVAPISWATYATIGIGLLLRFRSSTERIRRAGVLLSGTSTLIFALHRLLFRYGLQKVVRQQLDGDLADIAKHYGVEISSDEGWNTARSGFWVAERLAMGLKPEAIGYVGLDDSTDPDPKVAELRRMIVSARYRRRGIALQLIRVLIQHARKNSVERIFLRTSSYQIEAMKMYEHYGWVPRGKEDVSFLFQSIYMHSFLLQAEGWDL</sequence>
<reference evidence="4 5" key="1">
    <citation type="submission" date="2019-12" db="EMBL/GenBank/DDBJ databases">
        <authorList>
            <person name="Floudas D."/>
            <person name="Bentzer J."/>
            <person name="Ahren D."/>
            <person name="Johansson T."/>
            <person name="Persson P."/>
            <person name="Tunlid A."/>
        </authorList>
    </citation>
    <scope>NUCLEOTIDE SEQUENCE [LARGE SCALE GENOMIC DNA]</scope>
    <source>
        <strain evidence="4 5">CBS 102.39</strain>
    </source>
</reference>
<keyword evidence="5" id="KW-1185">Reference proteome</keyword>
<dbReference type="PANTHER" id="PTHR13947:SF37">
    <property type="entry name" value="LD18367P"/>
    <property type="match status" value="1"/>
</dbReference>
<gene>
    <name evidence="4" type="ORF">D9613_003452</name>
</gene>